<proteinExistence type="inferred from homology"/>
<dbReference type="CDD" id="cd13875">
    <property type="entry name" value="CuRO_2_LCC_plant"/>
    <property type="match status" value="1"/>
</dbReference>
<dbReference type="GO" id="GO:0052716">
    <property type="term" value="F:hydroquinone:oxygen oxidoreductase activity"/>
    <property type="evidence" value="ECO:0007669"/>
    <property type="project" value="UniProtKB-EC"/>
</dbReference>
<dbReference type="GO" id="GO:0005507">
    <property type="term" value="F:copper ion binding"/>
    <property type="evidence" value="ECO:0007669"/>
    <property type="project" value="InterPro"/>
</dbReference>
<dbReference type="InterPro" id="IPR034289">
    <property type="entry name" value="CuRO_3_LCC"/>
</dbReference>
<dbReference type="Proteomes" id="UP000238479">
    <property type="component" value="Chromosome 6"/>
</dbReference>
<sequence>MNTIHVVSPECYKTQRVVSHYMHIYRTRTTRTTSFRVKMGVLQWLLGSLLLCSALLCIVEGNVHYYDFVLKEANFTRLCQTKSMLVVNDSFPGPVIRVQKGDTVYVNVQNQGAYGLTIHWHGVHQPRNPWSDGPEYVTQCPIEPGSNFTYEVIFSDEEGTLWWHAHSDWTRAGVHGAIVVMPSNETGFPFPEPDGEEIVVLGSWYYIDNLNEVVAKDVEEGSDTPRSDCYTMNGQPGDFSLCSNDSTYRWQVEYGKTYLLRLVSAVMNAELYFAIAEHSLTVVGLDGAYVKPIVTDNIMISPGQTMDILVTANQSLGQYYMAARQFDSVRPDDQDYDKSNVTAILEYKGNYTNPAYPIYPSTLPSYEDLLPAIEFTDKIKSLASKDHPINVPVNITTKMYIAVEMNNGSVIEGSDDVTVALLASLNNISWVNPTTDVLLAYYRNMSGFYASDFPDFPPYMYDFVNENLPDNTEVTVKATKVKVLEYNEEVEIVFQGTNTINASENHPMHLHGYSFYVVGSGFGNFDNVRDPQSYNLVDPPKMTTISVPMKGWVAIRFKASNPGVWLWHCHLDRHFSWGMSFVMIVKNGGTAERCMREPPPYMPPCTDSPTIRLRPSHKFSRTGK</sequence>
<dbReference type="PANTHER" id="PTHR11709">
    <property type="entry name" value="MULTI-COPPER OXIDASE"/>
    <property type="match status" value="1"/>
</dbReference>
<dbReference type="InterPro" id="IPR034288">
    <property type="entry name" value="CuRO_1_LCC"/>
</dbReference>
<feature type="domain" description="Plastocyanin-like" evidence="16">
    <location>
        <begin position="198"/>
        <end position="350"/>
    </location>
</feature>
<feature type="compositionally biased region" description="Basic residues" evidence="14">
    <location>
        <begin position="614"/>
        <end position="624"/>
    </location>
</feature>
<dbReference type="CDD" id="cd13849">
    <property type="entry name" value="CuRO_1_LCC_plant"/>
    <property type="match status" value="1"/>
</dbReference>
<evidence type="ECO:0000259" key="16">
    <source>
        <dbReference type="Pfam" id="PF00394"/>
    </source>
</evidence>
<feature type="domain" description="Plastocyanin-like" evidence="18">
    <location>
        <begin position="71"/>
        <end position="184"/>
    </location>
</feature>
<comment type="function">
    <text evidence="13">Lignin degradation and detoxification of lignin-derived products.</text>
</comment>
<feature type="region of interest" description="Disordered" evidence="14">
    <location>
        <begin position="605"/>
        <end position="624"/>
    </location>
</feature>
<dbReference type="OMA" id="HEWHLAL"/>
<dbReference type="SUPFAM" id="SSF49503">
    <property type="entry name" value="Cupredoxins"/>
    <property type="match status" value="3"/>
</dbReference>
<dbReference type="InterPro" id="IPR011706">
    <property type="entry name" value="Cu-oxidase_C"/>
</dbReference>
<evidence type="ECO:0000256" key="7">
    <source>
        <dbReference type="ARBA" id="ARBA00022723"/>
    </source>
</evidence>
<keyword evidence="7 13" id="KW-0479">Metal-binding</keyword>
<keyword evidence="15" id="KW-0812">Transmembrane</keyword>
<dbReference type="EMBL" id="PDCK01000044">
    <property type="protein sequence ID" value="PRQ24559.1"/>
    <property type="molecule type" value="Genomic_DNA"/>
</dbReference>
<comment type="cofactor">
    <cofactor evidence="13">
        <name>Cu cation</name>
        <dbReference type="ChEBI" id="CHEBI:23378"/>
    </cofactor>
    <text evidence="13">Binds 4 Cu cations per monomer.</text>
</comment>
<dbReference type="Pfam" id="PF00394">
    <property type="entry name" value="Cu-oxidase"/>
    <property type="match status" value="1"/>
</dbReference>
<evidence type="ECO:0000256" key="1">
    <source>
        <dbReference type="ARBA" id="ARBA00000349"/>
    </source>
</evidence>
<evidence type="ECO:0000256" key="12">
    <source>
        <dbReference type="ARBA" id="ARBA00023185"/>
    </source>
</evidence>
<dbReference type="InterPro" id="IPR001117">
    <property type="entry name" value="Cu-oxidase_2nd"/>
</dbReference>
<keyword evidence="11" id="KW-0325">Glycoprotein</keyword>
<feature type="transmembrane region" description="Helical" evidence="15">
    <location>
        <begin position="41"/>
        <end position="61"/>
    </location>
</feature>
<evidence type="ECO:0000256" key="9">
    <source>
        <dbReference type="ARBA" id="ARBA00023002"/>
    </source>
</evidence>
<dbReference type="PANTHER" id="PTHR11709:SF517">
    <property type="entry name" value="LACCASE"/>
    <property type="match status" value="1"/>
</dbReference>
<dbReference type="PROSITE" id="PS00080">
    <property type="entry name" value="MULTICOPPER_OXIDASE2"/>
    <property type="match status" value="1"/>
</dbReference>
<evidence type="ECO:0000259" key="18">
    <source>
        <dbReference type="Pfam" id="PF07732"/>
    </source>
</evidence>
<comment type="catalytic activity">
    <reaction evidence="1 13">
        <text>4 hydroquinone + O2 = 4 benzosemiquinone + 2 H2O</text>
        <dbReference type="Rhea" id="RHEA:11276"/>
        <dbReference type="ChEBI" id="CHEBI:15377"/>
        <dbReference type="ChEBI" id="CHEBI:15379"/>
        <dbReference type="ChEBI" id="CHEBI:17594"/>
        <dbReference type="ChEBI" id="CHEBI:17977"/>
        <dbReference type="EC" id="1.10.3.2"/>
    </reaction>
</comment>
<protein>
    <recommendedName>
        <fullName evidence="4 13">Laccase</fullName>
        <ecNumber evidence="4 13">1.10.3.2</ecNumber>
    </recommendedName>
    <alternativeName>
        <fullName evidence="13">Benzenediol:oxygen oxidoreductase</fullName>
    </alternativeName>
    <alternativeName>
        <fullName evidence="13">Diphenol oxidase</fullName>
    </alternativeName>
    <alternativeName>
        <fullName evidence="13">Urishiol oxidase</fullName>
    </alternativeName>
</protein>
<feature type="domain" description="Plastocyanin-like" evidence="17">
    <location>
        <begin position="462"/>
        <end position="587"/>
    </location>
</feature>
<dbReference type="Gramene" id="PRQ24559">
    <property type="protein sequence ID" value="PRQ24559"/>
    <property type="gene ID" value="RchiOBHm_Chr6g0273761"/>
</dbReference>
<evidence type="ECO:0000313" key="19">
    <source>
        <dbReference type="EMBL" id="PRQ24559.1"/>
    </source>
</evidence>
<name>A0A2P6PRJ9_ROSCH</name>
<keyword evidence="8 13" id="KW-0677">Repeat</keyword>
<evidence type="ECO:0000256" key="8">
    <source>
        <dbReference type="ARBA" id="ARBA00022737"/>
    </source>
</evidence>
<evidence type="ECO:0000256" key="14">
    <source>
        <dbReference type="SAM" id="MobiDB-lite"/>
    </source>
</evidence>
<dbReference type="PROSITE" id="PS00079">
    <property type="entry name" value="MULTICOPPER_OXIDASE1"/>
    <property type="match status" value="1"/>
</dbReference>
<dbReference type="InterPro" id="IPR011707">
    <property type="entry name" value="Cu-oxidase-like_N"/>
</dbReference>
<dbReference type="InterPro" id="IPR008972">
    <property type="entry name" value="Cupredoxin"/>
</dbReference>
<dbReference type="InterPro" id="IPR045087">
    <property type="entry name" value="Cu-oxidase_fam"/>
</dbReference>
<reference evidence="19 20" key="1">
    <citation type="journal article" date="2018" name="Nat. Genet.">
        <title>The Rosa genome provides new insights in the design of modern roses.</title>
        <authorList>
            <person name="Bendahmane M."/>
        </authorList>
    </citation>
    <scope>NUCLEOTIDE SEQUENCE [LARGE SCALE GENOMIC DNA]</scope>
    <source>
        <strain evidence="20">cv. Old Blush</strain>
    </source>
</reference>
<evidence type="ECO:0000256" key="4">
    <source>
        <dbReference type="ARBA" id="ARBA00012297"/>
    </source>
</evidence>
<evidence type="ECO:0000256" key="11">
    <source>
        <dbReference type="ARBA" id="ARBA00023180"/>
    </source>
</evidence>
<dbReference type="Gene3D" id="2.60.40.420">
    <property type="entry name" value="Cupredoxins - blue copper proteins"/>
    <property type="match status" value="3"/>
</dbReference>
<keyword evidence="6 13" id="KW-0964">Secreted</keyword>
<keyword evidence="10 13" id="KW-0186">Copper</keyword>
<gene>
    <name evidence="19" type="ORF">RchiOBHm_Chr6g0273761</name>
</gene>
<evidence type="ECO:0000256" key="3">
    <source>
        <dbReference type="ARBA" id="ARBA00010609"/>
    </source>
</evidence>
<dbReference type="NCBIfam" id="TIGR03389">
    <property type="entry name" value="laccase"/>
    <property type="match status" value="1"/>
</dbReference>
<evidence type="ECO:0000256" key="13">
    <source>
        <dbReference type="RuleBase" id="RU361119"/>
    </source>
</evidence>
<accession>A0A2P6PRJ9</accession>
<keyword evidence="12 13" id="KW-0439">Lignin degradation</keyword>
<keyword evidence="15" id="KW-0472">Membrane</keyword>
<dbReference type="CDD" id="cd13897">
    <property type="entry name" value="CuRO_3_LCC_plant"/>
    <property type="match status" value="1"/>
</dbReference>
<evidence type="ECO:0000256" key="2">
    <source>
        <dbReference type="ARBA" id="ARBA00004271"/>
    </source>
</evidence>
<evidence type="ECO:0000256" key="15">
    <source>
        <dbReference type="SAM" id="Phobius"/>
    </source>
</evidence>
<dbReference type="Pfam" id="PF07732">
    <property type="entry name" value="Cu-oxidase_3"/>
    <property type="match status" value="1"/>
</dbReference>
<dbReference type="EC" id="1.10.3.2" evidence="4 13"/>
<keyword evidence="20" id="KW-1185">Reference proteome</keyword>
<comment type="caution">
    <text evidence="19">The sequence shown here is derived from an EMBL/GenBank/DDBJ whole genome shotgun (WGS) entry which is preliminary data.</text>
</comment>
<keyword evidence="9 13" id="KW-0560">Oxidoreductase</keyword>
<dbReference type="Pfam" id="PF07731">
    <property type="entry name" value="Cu-oxidase_2"/>
    <property type="match status" value="1"/>
</dbReference>
<dbReference type="GO" id="GO:0048046">
    <property type="term" value="C:apoplast"/>
    <property type="evidence" value="ECO:0007669"/>
    <property type="project" value="UniProtKB-SubCell"/>
</dbReference>
<evidence type="ECO:0000256" key="6">
    <source>
        <dbReference type="ARBA" id="ARBA00022525"/>
    </source>
</evidence>
<dbReference type="InterPro" id="IPR033138">
    <property type="entry name" value="Cu_oxidase_CS"/>
</dbReference>
<comment type="subcellular location">
    <subcellularLocation>
        <location evidence="2 13">Secreted</location>
        <location evidence="2 13">Extracellular space</location>
        <location evidence="2 13">Apoplast</location>
    </subcellularLocation>
</comment>
<dbReference type="GO" id="GO:0046274">
    <property type="term" value="P:lignin catabolic process"/>
    <property type="evidence" value="ECO:0007669"/>
    <property type="project" value="UniProtKB-KW"/>
</dbReference>
<dbReference type="InterPro" id="IPR002355">
    <property type="entry name" value="Cu_oxidase_Cu_BS"/>
</dbReference>
<keyword evidence="15" id="KW-1133">Transmembrane helix</keyword>
<evidence type="ECO:0000256" key="5">
    <source>
        <dbReference type="ARBA" id="ARBA00022523"/>
    </source>
</evidence>
<keyword evidence="5 13" id="KW-0052">Apoplast</keyword>
<organism evidence="19 20">
    <name type="scientific">Rosa chinensis</name>
    <name type="common">China rose</name>
    <dbReference type="NCBI Taxonomy" id="74649"/>
    <lineage>
        <taxon>Eukaryota</taxon>
        <taxon>Viridiplantae</taxon>
        <taxon>Streptophyta</taxon>
        <taxon>Embryophyta</taxon>
        <taxon>Tracheophyta</taxon>
        <taxon>Spermatophyta</taxon>
        <taxon>Magnoliopsida</taxon>
        <taxon>eudicotyledons</taxon>
        <taxon>Gunneridae</taxon>
        <taxon>Pentapetalae</taxon>
        <taxon>rosids</taxon>
        <taxon>fabids</taxon>
        <taxon>Rosales</taxon>
        <taxon>Rosaceae</taxon>
        <taxon>Rosoideae</taxon>
        <taxon>Rosoideae incertae sedis</taxon>
        <taxon>Rosa</taxon>
    </lineage>
</organism>
<evidence type="ECO:0000313" key="20">
    <source>
        <dbReference type="Proteomes" id="UP000238479"/>
    </source>
</evidence>
<comment type="similarity">
    <text evidence="3 13">Belongs to the multicopper oxidase family.</text>
</comment>
<evidence type="ECO:0000259" key="17">
    <source>
        <dbReference type="Pfam" id="PF07731"/>
    </source>
</evidence>
<evidence type="ECO:0000256" key="10">
    <source>
        <dbReference type="ARBA" id="ARBA00023008"/>
    </source>
</evidence>
<dbReference type="AlphaFoldDB" id="A0A2P6PRJ9"/>
<dbReference type="InterPro" id="IPR034285">
    <property type="entry name" value="CuRO_2_LCC"/>
</dbReference>
<dbReference type="InterPro" id="IPR017761">
    <property type="entry name" value="Laccase"/>
</dbReference>